<dbReference type="EnsemblPlants" id="KEH19473">
    <property type="protein sequence ID" value="KEH19473"/>
    <property type="gene ID" value="MTR_8g461080"/>
</dbReference>
<accession>A0A072TRL7</accession>
<sequence>MKNKKKYPLQCHNQKSFSRQTESIGKLTQLSTTFMFTPKDNSKQKRVKKTQEHETGHAVRELLAPASTFTRYGEL</sequence>
<dbReference type="HOGENOM" id="CLU_2674898_0_0_1"/>
<name>A0A072TRL7_MEDTR</name>
<dbReference type="EMBL" id="CM001224">
    <property type="protein sequence ID" value="KEH19473.1"/>
    <property type="molecule type" value="Genomic_DNA"/>
</dbReference>
<gene>
    <name evidence="1" type="ordered locus">MTR_8g461080</name>
</gene>
<dbReference type="AlphaFoldDB" id="A0A072TRL7"/>
<evidence type="ECO:0000313" key="1">
    <source>
        <dbReference type="EMBL" id="KEH19473.1"/>
    </source>
</evidence>
<evidence type="ECO:0000313" key="2">
    <source>
        <dbReference type="EnsemblPlants" id="KEH19473"/>
    </source>
</evidence>
<dbReference type="Proteomes" id="UP000002051">
    <property type="component" value="Chromosome 8"/>
</dbReference>
<reference evidence="1 3" key="1">
    <citation type="journal article" date="2011" name="Nature">
        <title>The Medicago genome provides insight into the evolution of rhizobial symbioses.</title>
        <authorList>
            <person name="Young N.D."/>
            <person name="Debelle F."/>
            <person name="Oldroyd G.E."/>
            <person name="Geurts R."/>
            <person name="Cannon S.B."/>
            <person name="Udvardi M.K."/>
            <person name="Benedito V.A."/>
            <person name="Mayer K.F."/>
            <person name="Gouzy J."/>
            <person name="Schoof H."/>
            <person name="Van de Peer Y."/>
            <person name="Proost S."/>
            <person name="Cook D.R."/>
            <person name="Meyers B.C."/>
            <person name="Spannagl M."/>
            <person name="Cheung F."/>
            <person name="De Mita S."/>
            <person name="Krishnakumar V."/>
            <person name="Gundlach H."/>
            <person name="Zhou S."/>
            <person name="Mudge J."/>
            <person name="Bharti A.K."/>
            <person name="Murray J.D."/>
            <person name="Naoumkina M.A."/>
            <person name="Rosen B."/>
            <person name="Silverstein K.A."/>
            <person name="Tang H."/>
            <person name="Rombauts S."/>
            <person name="Zhao P.X."/>
            <person name="Zhou P."/>
            <person name="Barbe V."/>
            <person name="Bardou P."/>
            <person name="Bechner M."/>
            <person name="Bellec A."/>
            <person name="Berger A."/>
            <person name="Berges H."/>
            <person name="Bidwell S."/>
            <person name="Bisseling T."/>
            <person name="Choisne N."/>
            <person name="Couloux A."/>
            <person name="Denny R."/>
            <person name="Deshpande S."/>
            <person name="Dai X."/>
            <person name="Doyle J.J."/>
            <person name="Dudez A.M."/>
            <person name="Farmer A.D."/>
            <person name="Fouteau S."/>
            <person name="Franken C."/>
            <person name="Gibelin C."/>
            <person name="Gish J."/>
            <person name="Goldstein S."/>
            <person name="Gonzalez A.J."/>
            <person name="Green P.J."/>
            <person name="Hallab A."/>
            <person name="Hartog M."/>
            <person name="Hua A."/>
            <person name="Humphray S.J."/>
            <person name="Jeong D.H."/>
            <person name="Jing Y."/>
            <person name="Jocker A."/>
            <person name="Kenton S.M."/>
            <person name="Kim D.J."/>
            <person name="Klee K."/>
            <person name="Lai H."/>
            <person name="Lang C."/>
            <person name="Lin S."/>
            <person name="Macmil S.L."/>
            <person name="Magdelenat G."/>
            <person name="Matthews L."/>
            <person name="McCorrison J."/>
            <person name="Monaghan E.L."/>
            <person name="Mun J.H."/>
            <person name="Najar F.Z."/>
            <person name="Nicholson C."/>
            <person name="Noirot C."/>
            <person name="O'Bleness M."/>
            <person name="Paule C.R."/>
            <person name="Poulain J."/>
            <person name="Prion F."/>
            <person name="Qin B."/>
            <person name="Qu C."/>
            <person name="Retzel E.F."/>
            <person name="Riddle C."/>
            <person name="Sallet E."/>
            <person name="Samain S."/>
            <person name="Samson N."/>
            <person name="Sanders I."/>
            <person name="Saurat O."/>
            <person name="Scarpelli C."/>
            <person name="Schiex T."/>
            <person name="Segurens B."/>
            <person name="Severin A.J."/>
            <person name="Sherrier D.J."/>
            <person name="Shi R."/>
            <person name="Sims S."/>
            <person name="Singer S.R."/>
            <person name="Sinharoy S."/>
            <person name="Sterck L."/>
            <person name="Viollet A."/>
            <person name="Wang B.B."/>
            <person name="Wang K."/>
            <person name="Wang M."/>
            <person name="Wang X."/>
            <person name="Warfsmann J."/>
            <person name="Weissenbach J."/>
            <person name="White D.D."/>
            <person name="White J.D."/>
            <person name="Wiley G.B."/>
            <person name="Wincker P."/>
            <person name="Xing Y."/>
            <person name="Yang L."/>
            <person name="Yao Z."/>
            <person name="Ying F."/>
            <person name="Zhai J."/>
            <person name="Zhou L."/>
            <person name="Zuber A."/>
            <person name="Denarie J."/>
            <person name="Dixon R.A."/>
            <person name="May G.D."/>
            <person name="Schwartz D.C."/>
            <person name="Rogers J."/>
            <person name="Quetier F."/>
            <person name="Town C.D."/>
            <person name="Roe B.A."/>
        </authorList>
    </citation>
    <scope>NUCLEOTIDE SEQUENCE [LARGE SCALE GENOMIC DNA]</scope>
    <source>
        <strain evidence="1">A17</strain>
        <strain evidence="2 3">cv. Jemalong A17</strain>
    </source>
</reference>
<evidence type="ECO:0000313" key="3">
    <source>
        <dbReference type="Proteomes" id="UP000002051"/>
    </source>
</evidence>
<proteinExistence type="predicted"/>
<keyword evidence="3" id="KW-1185">Reference proteome</keyword>
<organism evidence="1 3">
    <name type="scientific">Medicago truncatula</name>
    <name type="common">Barrel medic</name>
    <name type="synonym">Medicago tribuloides</name>
    <dbReference type="NCBI Taxonomy" id="3880"/>
    <lineage>
        <taxon>Eukaryota</taxon>
        <taxon>Viridiplantae</taxon>
        <taxon>Streptophyta</taxon>
        <taxon>Embryophyta</taxon>
        <taxon>Tracheophyta</taxon>
        <taxon>Spermatophyta</taxon>
        <taxon>Magnoliopsida</taxon>
        <taxon>eudicotyledons</taxon>
        <taxon>Gunneridae</taxon>
        <taxon>Pentapetalae</taxon>
        <taxon>rosids</taxon>
        <taxon>fabids</taxon>
        <taxon>Fabales</taxon>
        <taxon>Fabaceae</taxon>
        <taxon>Papilionoideae</taxon>
        <taxon>50 kb inversion clade</taxon>
        <taxon>NPAAA clade</taxon>
        <taxon>Hologalegina</taxon>
        <taxon>IRL clade</taxon>
        <taxon>Trifolieae</taxon>
        <taxon>Medicago</taxon>
    </lineage>
</organism>
<protein>
    <submittedName>
        <fullName evidence="1 2">Uncharacterized protein</fullName>
    </submittedName>
</protein>
<reference evidence="2" key="3">
    <citation type="submission" date="2015-04" db="UniProtKB">
        <authorList>
            <consortium name="EnsemblPlants"/>
        </authorList>
    </citation>
    <scope>IDENTIFICATION</scope>
    <source>
        <strain evidence="2">cv. Jemalong A17</strain>
    </source>
</reference>
<reference evidence="1 3" key="2">
    <citation type="journal article" date="2014" name="BMC Genomics">
        <title>An improved genome release (version Mt4.0) for the model legume Medicago truncatula.</title>
        <authorList>
            <person name="Tang H."/>
            <person name="Krishnakumar V."/>
            <person name="Bidwell S."/>
            <person name="Rosen B."/>
            <person name="Chan A."/>
            <person name="Zhou S."/>
            <person name="Gentzbittel L."/>
            <person name="Childs K.L."/>
            <person name="Yandell M."/>
            <person name="Gundlach H."/>
            <person name="Mayer K.F."/>
            <person name="Schwartz D.C."/>
            <person name="Town C.D."/>
        </authorList>
    </citation>
    <scope>GENOME REANNOTATION</scope>
    <source>
        <strain evidence="1">A17</strain>
        <strain evidence="2 3">cv. Jemalong A17</strain>
    </source>
</reference>